<dbReference type="Proteomes" id="UP000800036">
    <property type="component" value="Unassembled WGS sequence"/>
</dbReference>
<dbReference type="EMBL" id="ML976667">
    <property type="protein sequence ID" value="KAF1976168.1"/>
    <property type="molecule type" value="Genomic_DNA"/>
</dbReference>
<evidence type="ECO:0000313" key="1">
    <source>
        <dbReference type="EMBL" id="KAF1976168.1"/>
    </source>
</evidence>
<organism evidence="1 2">
    <name type="scientific">Bimuria novae-zelandiae CBS 107.79</name>
    <dbReference type="NCBI Taxonomy" id="1447943"/>
    <lineage>
        <taxon>Eukaryota</taxon>
        <taxon>Fungi</taxon>
        <taxon>Dikarya</taxon>
        <taxon>Ascomycota</taxon>
        <taxon>Pezizomycotina</taxon>
        <taxon>Dothideomycetes</taxon>
        <taxon>Pleosporomycetidae</taxon>
        <taxon>Pleosporales</taxon>
        <taxon>Massarineae</taxon>
        <taxon>Didymosphaeriaceae</taxon>
        <taxon>Bimuria</taxon>
    </lineage>
</organism>
<dbReference type="AlphaFoldDB" id="A0A6A5VHK3"/>
<name>A0A6A5VHK3_9PLEO</name>
<accession>A0A6A5VHK3</accession>
<gene>
    <name evidence="1" type="ORF">BU23DRAFT_551654</name>
</gene>
<keyword evidence="2" id="KW-1185">Reference proteome</keyword>
<evidence type="ECO:0000313" key="2">
    <source>
        <dbReference type="Proteomes" id="UP000800036"/>
    </source>
</evidence>
<proteinExistence type="predicted"/>
<feature type="non-terminal residue" evidence="1">
    <location>
        <position position="54"/>
    </location>
</feature>
<sequence length="54" mass="5852">MPRGGHKTKSHGFGDHSIATRALIITLRVVTRWKYTEIEAATVVAASSCSAIVR</sequence>
<reference evidence="1" key="1">
    <citation type="journal article" date="2020" name="Stud. Mycol.">
        <title>101 Dothideomycetes genomes: a test case for predicting lifestyles and emergence of pathogens.</title>
        <authorList>
            <person name="Haridas S."/>
            <person name="Albert R."/>
            <person name="Binder M."/>
            <person name="Bloem J."/>
            <person name="Labutti K."/>
            <person name="Salamov A."/>
            <person name="Andreopoulos B."/>
            <person name="Baker S."/>
            <person name="Barry K."/>
            <person name="Bills G."/>
            <person name="Bluhm B."/>
            <person name="Cannon C."/>
            <person name="Castanera R."/>
            <person name="Culley D."/>
            <person name="Daum C."/>
            <person name="Ezra D."/>
            <person name="Gonzalez J."/>
            <person name="Henrissat B."/>
            <person name="Kuo A."/>
            <person name="Liang C."/>
            <person name="Lipzen A."/>
            <person name="Lutzoni F."/>
            <person name="Magnuson J."/>
            <person name="Mondo S."/>
            <person name="Nolan M."/>
            <person name="Ohm R."/>
            <person name="Pangilinan J."/>
            <person name="Park H.-J."/>
            <person name="Ramirez L."/>
            <person name="Alfaro M."/>
            <person name="Sun H."/>
            <person name="Tritt A."/>
            <person name="Yoshinaga Y."/>
            <person name="Zwiers L.-H."/>
            <person name="Turgeon B."/>
            <person name="Goodwin S."/>
            <person name="Spatafora J."/>
            <person name="Crous P."/>
            <person name="Grigoriev I."/>
        </authorList>
    </citation>
    <scope>NUCLEOTIDE SEQUENCE</scope>
    <source>
        <strain evidence="1">CBS 107.79</strain>
    </source>
</reference>
<protein>
    <submittedName>
        <fullName evidence="1">Uncharacterized protein</fullName>
    </submittedName>
</protein>